<protein>
    <recommendedName>
        <fullName evidence="2">Mutator-like transposase domain-containing protein</fullName>
    </recommendedName>
</protein>
<evidence type="ECO:0000259" key="2">
    <source>
        <dbReference type="Pfam" id="PF20700"/>
    </source>
</evidence>
<evidence type="ECO:0000313" key="3">
    <source>
        <dbReference type="EMBL" id="GFY32518.1"/>
    </source>
</evidence>
<dbReference type="PANTHER" id="PTHR33309:SF3">
    <property type="entry name" value="CCHC-TYPE DOMAIN-CONTAINING PROTEIN"/>
    <property type="match status" value="1"/>
</dbReference>
<name>A0A8X6WCS5_TRICX</name>
<keyword evidence="4" id="KW-1185">Reference proteome</keyword>
<evidence type="ECO:0000313" key="4">
    <source>
        <dbReference type="Proteomes" id="UP000887159"/>
    </source>
</evidence>
<feature type="compositionally biased region" description="Low complexity" evidence="1">
    <location>
        <begin position="37"/>
        <end position="52"/>
    </location>
</feature>
<dbReference type="EMBL" id="BMAU01021402">
    <property type="protein sequence ID" value="GFY32518.1"/>
    <property type="molecule type" value="Genomic_DNA"/>
</dbReference>
<dbReference type="InterPro" id="IPR049012">
    <property type="entry name" value="Mutator_transp_dom"/>
</dbReference>
<dbReference type="Proteomes" id="UP000887159">
    <property type="component" value="Unassembled WGS sequence"/>
</dbReference>
<dbReference type="AlphaFoldDB" id="A0A8X6WCS5"/>
<feature type="domain" description="Mutator-like transposase" evidence="2">
    <location>
        <begin position="69"/>
        <end position="418"/>
    </location>
</feature>
<organism evidence="3 4">
    <name type="scientific">Trichonephila clavipes</name>
    <name type="common">Golden silk orbweaver</name>
    <name type="synonym">Nephila clavipes</name>
    <dbReference type="NCBI Taxonomy" id="2585209"/>
    <lineage>
        <taxon>Eukaryota</taxon>
        <taxon>Metazoa</taxon>
        <taxon>Ecdysozoa</taxon>
        <taxon>Arthropoda</taxon>
        <taxon>Chelicerata</taxon>
        <taxon>Arachnida</taxon>
        <taxon>Araneae</taxon>
        <taxon>Araneomorphae</taxon>
        <taxon>Entelegynae</taxon>
        <taxon>Araneoidea</taxon>
        <taxon>Nephilidae</taxon>
        <taxon>Trichonephila</taxon>
    </lineage>
</organism>
<sequence length="579" mass="64786">MPRSSGKVFKNRRGNFNQGRISNSESTVRSDSVPQQSSASNSNISASEKKLSNSNNSYKSEFNSGFKNAVVDLNVLAGVFSEAVKCLQCGATGLNLSGEENCSGGAVELDIICDICSYSYNFCSSKKCKAEIGKPSTYEVNTRLVYAMRCIGKGAEAARMFCGIMNLPPPPTKFSKYNKMLLGATKDVCDATMKDAVKEAVQENQNIRDIPVAVDGTWQKRGYSSMNGVVTVTSVDTGKVNDTEILSKHCVCKGKKKHGPVCKKNFNGYSGRMEVDGALSIFQRSVQRYDVRYTKYLGDGDSKAFDNIVQNEVYGDNCTITKLECIGHVMKRMGSRLRRFKAKMRGQKLSDGKALCGKNRLTEASIDQLQTYYGLAIRRNLSSVKDMRQGIWAVFLHKISTDENPQHGFCPSGPDTWCHYKKAQLENKVYHHKHKLPVAVVEAIRPIFRDLSDPELLKKCLHGNTQNPNESINNVIWSRVPKKTFVHLETLSFGTYDAIASFNKGNRTKLDILKKLNIEPGYYATCCMERLDKERITRARYANLQNTKEVRKVKRLKRIIQEGEFSKNAENLEYGAGMF</sequence>
<proteinExistence type="predicted"/>
<dbReference type="PANTHER" id="PTHR33309">
    <property type="entry name" value="KERATIN, ULTRA HIGH-SULFUR MATRIX PROTEIN-LIKE"/>
    <property type="match status" value="1"/>
</dbReference>
<comment type="caution">
    <text evidence="3">The sequence shown here is derived from an EMBL/GenBank/DDBJ whole genome shotgun (WGS) entry which is preliminary data.</text>
</comment>
<reference evidence="3" key="1">
    <citation type="submission" date="2020-08" db="EMBL/GenBank/DDBJ databases">
        <title>Multicomponent nature underlies the extraordinary mechanical properties of spider dragline silk.</title>
        <authorList>
            <person name="Kono N."/>
            <person name="Nakamura H."/>
            <person name="Mori M."/>
            <person name="Yoshida Y."/>
            <person name="Ohtoshi R."/>
            <person name="Malay A.D."/>
            <person name="Moran D.A.P."/>
            <person name="Tomita M."/>
            <person name="Numata K."/>
            <person name="Arakawa K."/>
        </authorList>
    </citation>
    <scope>NUCLEOTIDE SEQUENCE</scope>
</reference>
<feature type="compositionally biased region" description="Polar residues" evidence="1">
    <location>
        <begin position="14"/>
        <end position="36"/>
    </location>
</feature>
<evidence type="ECO:0000256" key="1">
    <source>
        <dbReference type="SAM" id="MobiDB-lite"/>
    </source>
</evidence>
<dbReference type="Pfam" id="PF20700">
    <property type="entry name" value="Mutator"/>
    <property type="match status" value="1"/>
</dbReference>
<feature type="region of interest" description="Disordered" evidence="1">
    <location>
        <begin position="1"/>
        <end position="52"/>
    </location>
</feature>
<accession>A0A8X6WCS5</accession>
<gene>
    <name evidence="3" type="primary">AVEN_266891_1</name>
    <name evidence="3" type="ORF">TNCV_3560261</name>
</gene>